<protein>
    <submittedName>
        <fullName evidence="2">Tandem-95 repeat protein</fullName>
    </submittedName>
</protein>
<reference evidence="2" key="1">
    <citation type="submission" date="2021-05" db="EMBL/GenBank/DDBJ databases">
        <title>Complete genome sequence of the cellulolytic planctomycete Telmatocola sphagniphila SP2T and characterization of the first cellulase from planctomycetes.</title>
        <authorList>
            <person name="Rakitin A.L."/>
            <person name="Beletsky A.V."/>
            <person name="Naumoff D.G."/>
            <person name="Kulichevskaya I.S."/>
            <person name="Mardanov A.V."/>
            <person name="Ravin N.V."/>
            <person name="Dedysh S.N."/>
        </authorList>
    </citation>
    <scope>NUCLEOTIDE SEQUENCE</scope>
    <source>
        <strain evidence="2">SP2T</strain>
    </source>
</reference>
<dbReference type="Proteomes" id="UP000676194">
    <property type="component" value="Chromosome"/>
</dbReference>
<proteinExistence type="predicted"/>
<dbReference type="KEGG" id="tsph:KIH39_01405"/>
<dbReference type="EMBL" id="CP074694">
    <property type="protein sequence ID" value="QVL32601.1"/>
    <property type="molecule type" value="Genomic_DNA"/>
</dbReference>
<dbReference type="Pfam" id="PF17963">
    <property type="entry name" value="Big_9"/>
    <property type="match status" value="7"/>
</dbReference>
<keyword evidence="3" id="KW-1185">Reference proteome</keyword>
<accession>A0A8E6B7K0</accession>
<feature type="region of interest" description="Disordered" evidence="1">
    <location>
        <begin position="304"/>
        <end position="323"/>
    </location>
</feature>
<gene>
    <name evidence="2" type="ORF">KIH39_01405</name>
</gene>
<dbReference type="InterPro" id="IPR051561">
    <property type="entry name" value="FRAS1_ECM"/>
</dbReference>
<feature type="compositionally biased region" description="Low complexity" evidence="1">
    <location>
        <begin position="306"/>
        <end position="316"/>
    </location>
</feature>
<evidence type="ECO:0000256" key="1">
    <source>
        <dbReference type="SAM" id="MobiDB-lite"/>
    </source>
</evidence>
<sequence>MPTRMKSKKGKPIPAVTPKLESLEDRTVMDGSVQAMVSGGVLFVAGDHLANRIQITGLGSNAVSISALDGNTPVNGRTAPVYFSNLKGVHIQLGGGDDMLVLNGLSLSGQLYVNMGEGNNSLSVFNTRSNNTMSLITNGGNDVITLSGVQAPKGLVLACGLGYDVVNIGYSSFGNGSYIVSAGGTAQFGITQVDLGKNLHTQGVSSVTPGMISVANADFASVARGASTRANLLANDQAFGGSAINTSSIRIVRGPASGSVTTNGDGSVTYTNNGGSASSDSFSYQFLDSKGTLSSVGEVHITVTGSSSTPSNPSNTAPVASGDSFTVTKGSTANLNLALNDTAPGSSLNLASIQIVTQPAHGTITINSDGSVKYVHDGSNATTDSFTYTIKNAQGLVSNTATVSLVIAAVNKAPVAGNDIAEVEVGSSKIINVAENDTSESGQINLGSIVIITEPVNGILVVNSDGTVKYTHDGSATVTDSFTYFIRDNLGVASNVATVTITIVPPNQPPVANPDSASVNTGGSYAIPVAANDSDPENALALNSIVITQPAEHGTLTVNPDGTVTYQHDGGATLSDSFKYTIKDAKGAVSNEATVTITIVPLNQPPVANPDTGTVAAGASLVLPVSANDTDPDNALDLSSITITQQPEHGTLTVNADGTVTYQHDGGLSTSDNFRYTIKDAKASVSNEATVILTILQPPVANNDSVALNVGGNLVISVLANDSAPSAAFDFSSLTIVSIPTTGFLNKNPDGTFTYIHDGSPVLSESFQYTIKDVDGRVSNVATVFITIHQPPVANSTAVTVPLGQTAIYDLTDSISDPQNDPVLQIVITGPPTHGTATVLDNNRVQYENSGDMQGMEVIKYRVVNSFGLSSEEAVISIAVIPNI</sequence>
<evidence type="ECO:0000313" key="3">
    <source>
        <dbReference type="Proteomes" id="UP000676194"/>
    </source>
</evidence>
<organism evidence="2 3">
    <name type="scientific">Telmatocola sphagniphila</name>
    <dbReference type="NCBI Taxonomy" id="1123043"/>
    <lineage>
        <taxon>Bacteria</taxon>
        <taxon>Pseudomonadati</taxon>
        <taxon>Planctomycetota</taxon>
        <taxon>Planctomycetia</taxon>
        <taxon>Gemmatales</taxon>
        <taxon>Gemmataceae</taxon>
    </lineage>
</organism>
<dbReference type="GO" id="GO:0009653">
    <property type="term" value="P:anatomical structure morphogenesis"/>
    <property type="evidence" value="ECO:0007669"/>
    <property type="project" value="TreeGrafter"/>
</dbReference>
<dbReference type="RefSeq" id="WP_213497493.1">
    <property type="nucleotide sequence ID" value="NZ_CP074694.1"/>
</dbReference>
<dbReference type="AlphaFoldDB" id="A0A8E6B7K0"/>
<evidence type="ECO:0000313" key="2">
    <source>
        <dbReference type="EMBL" id="QVL32601.1"/>
    </source>
</evidence>
<dbReference type="Gene3D" id="2.60.40.3440">
    <property type="match status" value="5"/>
</dbReference>
<name>A0A8E6B7K0_9BACT</name>
<dbReference type="PANTHER" id="PTHR45739">
    <property type="entry name" value="MATRIX PROTEIN, PUTATIVE-RELATED"/>
    <property type="match status" value="1"/>
</dbReference>
<dbReference type="NCBIfam" id="NF012211">
    <property type="entry name" value="tand_rpt_95"/>
    <property type="match status" value="5"/>
</dbReference>
<dbReference type="PANTHER" id="PTHR45739:SF8">
    <property type="entry name" value="FRAS1-RELATED EXTRACELLULAR MATRIX PROTEIN 1"/>
    <property type="match status" value="1"/>
</dbReference>